<dbReference type="CDD" id="cd00769">
    <property type="entry name" value="PheRS_beta_core"/>
    <property type="match status" value="1"/>
</dbReference>
<evidence type="ECO:0000256" key="9">
    <source>
        <dbReference type="ARBA" id="ARBA00022840"/>
    </source>
</evidence>
<dbReference type="GO" id="GO:0009328">
    <property type="term" value="C:phenylalanine-tRNA ligase complex"/>
    <property type="evidence" value="ECO:0007669"/>
    <property type="project" value="TreeGrafter"/>
</dbReference>
<evidence type="ECO:0000256" key="7">
    <source>
        <dbReference type="ARBA" id="ARBA00022723"/>
    </source>
</evidence>
<dbReference type="NCBIfam" id="NF045760">
    <property type="entry name" value="YtpR"/>
    <property type="match status" value="1"/>
</dbReference>
<accession>A0AAW4WV25</accession>
<dbReference type="SMART" id="SM00873">
    <property type="entry name" value="B3_4"/>
    <property type="match status" value="1"/>
</dbReference>
<dbReference type="SUPFAM" id="SSF55681">
    <property type="entry name" value="Class II aaRS and biotin synthetases"/>
    <property type="match status" value="1"/>
</dbReference>
<dbReference type="InterPro" id="IPR004532">
    <property type="entry name" value="Phe-tRNA-ligase_IIc_bsu_bact"/>
</dbReference>
<organism evidence="20 21">
    <name type="scientific">Halanaerobium polyolivorans</name>
    <dbReference type="NCBI Taxonomy" id="2886943"/>
    <lineage>
        <taxon>Bacteria</taxon>
        <taxon>Bacillati</taxon>
        <taxon>Bacillota</taxon>
        <taxon>Clostridia</taxon>
        <taxon>Halanaerobiales</taxon>
        <taxon>Halanaerobiaceae</taxon>
        <taxon>Halanaerobium</taxon>
    </lineage>
</organism>
<dbReference type="Pfam" id="PF03483">
    <property type="entry name" value="B3_4"/>
    <property type="match status" value="1"/>
</dbReference>
<dbReference type="Gene3D" id="3.30.56.10">
    <property type="match status" value="2"/>
</dbReference>
<keyword evidence="5 16" id="KW-0820">tRNA-binding</keyword>
<dbReference type="InterPro" id="IPR002547">
    <property type="entry name" value="tRNA-bd_dom"/>
</dbReference>
<comment type="subunit">
    <text evidence="3 15">Tetramer of two alpha and two beta subunits.</text>
</comment>
<dbReference type="Gene3D" id="3.30.930.10">
    <property type="entry name" value="Bira Bifunctional Protein, Domain 2"/>
    <property type="match status" value="1"/>
</dbReference>
<protein>
    <recommendedName>
        <fullName evidence="15">Phenylalanine--tRNA ligase beta subunit</fullName>
        <ecNumber evidence="15">6.1.1.20</ecNumber>
    </recommendedName>
    <alternativeName>
        <fullName evidence="15">Phenylalanyl-tRNA synthetase beta subunit</fullName>
        <shortName evidence="15">PheRS</shortName>
    </alternativeName>
</protein>
<keyword evidence="12 15" id="KW-0648">Protein biosynthesis</keyword>
<dbReference type="Gene3D" id="2.40.50.140">
    <property type="entry name" value="Nucleic acid-binding proteins"/>
    <property type="match status" value="1"/>
</dbReference>
<dbReference type="FunFam" id="3.50.40.10:FF:000001">
    <property type="entry name" value="Phenylalanine--tRNA ligase beta subunit"/>
    <property type="match status" value="1"/>
</dbReference>
<evidence type="ECO:0000256" key="5">
    <source>
        <dbReference type="ARBA" id="ARBA00022555"/>
    </source>
</evidence>
<feature type="binding site" evidence="15">
    <location>
        <position position="473"/>
    </location>
    <ligand>
        <name>Mg(2+)</name>
        <dbReference type="ChEBI" id="CHEBI:18420"/>
        <note>shared with alpha subunit</note>
    </ligand>
</feature>
<dbReference type="PANTHER" id="PTHR10947:SF0">
    <property type="entry name" value="PHENYLALANINE--TRNA LIGASE BETA SUBUNIT"/>
    <property type="match status" value="1"/>
</dbReference>
<keyword evidence="4 15" id="KW-0963">Cytoplasm</keyword>
<dbReference type="InterPro" id="IPR005146">
    <property type="entry name" value="B3/B4_tRNA-bd"/>
</dbReference>
<evidence type="ECO:0000256" key="13">
    <source>
        <dbReference type="ARBA" id="ARBA00023146"/>
    </source>
</evidence>
<dbReference type="GO" id="GO:0004826">
    <property type="term" value="F:phenylalanine-tRNA ligase activity"/>
    <property type="evidence" value="ECO:0007669"/>
    <property type="project" value="UniProtKB-UniRule"/>
</dbReference>
<dbReference type="Pfam" id="PF03147">
    <property type="entry name" value="FDX-ACB"/>
    <property type="match status" value="1"/>
</dbReference>
<dbReference type="EC" id="6.1.1.20" evidence="15"/>
<dbReference type="RefSeq" id="WP_229345106.1">
    <property type="nucleotide sequence ID" value="NZ_JAJFAT010000006.1"/>
</dbReference>
<dbReference type="PANTHER" id="PTHR10947">
    <property type="entry name" value="PHENYLALANYL-TRNA SYNTHETASE BETA CHAIN AND LEUCINE-RICH REPEAT-CONTAINING PROTEIN 47"/>
    <property type="match status" value="1"/>
</dbReference>
<dbReference type="PROSITE" id="PS51447">
    <property type="entry name" value="FDX_ACB"/>
    <property type="match status" value="1"/>
</dbReference>
<name>A0AAW4WV25_9FIRM</name>
<dbReference type="InterPro" id="IPR009061">
    <property type="entry name" value="DNA-bd_dom_put_sf"/>
</dbReference>
<dbReference type="InterPro" id="IPR045864">
    <property type="entry name" value="aa-tRNA-synth_II/BPL/LPL"/>
</dbReference>
<dbReference type="Proteomes" id="UP001199296">
    <property type="component" value="Unassembled WGS sequence"/>
</dbReference>
<dbReference type="InterPro" id="IPR005121">
    <property type="entry name" value="Fdx_antiC-bd"/>
</dbReference>
<dbReference type="InterPro" id="IPR045060">
    <property type="entry name" value="Phe-tRNA-ligase_IIc_bsu"/>
</dbReference>
<comment type="cofactor">
    <cofactor evidence="15">
        <name>Mg(2+)</name>
        <dbReference type="ChEBI" id="CHEBI:18420"/>
    </cofactor>
    <text evidence="15">Binds 2 magnesium ions per tetramer.</text>
</comment>
<evidence type="ECO:0000256" key="6">
    <source>
        <dbReference type="ARBA" id="ARBA00022598"/>
    </source>
</evidence>
<feature type="domain" description="B5" evidence="19">
    <location>
        <begin position="411"/>
        <end position="486"/>
    </location>
</feature>
<evidence type="ECO:0000259" key="17">
    <source>
        <dbReference type="PROSITE" id="PS50886"/>
    </source>
</evidence>
<dbReference type="SUPFAM" id="SSF46955">
    <property type="entry name" value="Putative DNA-binding domain"/>
    <property type="match status" value="1"/>
</dbReference>
<dbReference type="NCBIfam" id="TIGR00472">
    <property type="entry name" value="pheT_bact"/>
    <property type="match status" value="1"/>
</dbReference>
<dbReference type="SUPFAM" id="SSF56037">
    <property type="entry name" value="PheT/TilS domain"/>
    <property type="match status" value="1"/>
</dbReference>
<dbReference type="Pfam" id="PF01588">
    <property type="entry name" value="tRNA_bind"/>
    <property type="match status" value="1"/>
</dbReference>
<evidence type="ECO:0000256" key="14">
    <source>
        <dbReference type="ARBA" id="ARBA00049255"/>
    </source>
</evidence>
<feature type="binding site" evidence="15">
    <location>
        <position position="470"/>
    </location>
    <ligand>
        <name>Mg(2+)</name>
        <dbReference type="ChEBI" id="CHEBI:18420"/>
        <note>shared with alpha subunit</note>
    </ligand>
</feature>
<dbReference type="CDD" id="cd02796">
    <property type="entry name" value="tRNA_bind_bactPheRS"/>
    <property type="match status" value="1"/>
</dbReference>
<proteinExistence type="inferred from homology"/>
<dbReference type="InterPro" id="IPR036690">
    <property type="entry name" value="Fdx_antiC-bd_sf"/>
</dbReference>
<evidence type="ECO:0000256" key="2">
    <source>
        <dbReference type="ARBA" id="ARBA00008653"/>
    </source>
</evidence>
<keyword evidence="21" id="KW-1185">Reference proteome</keyword>
<dbReference type="InterPro" id="IPR012340">
    <property type="entry name" value="NA-bd_OB-fold"/>
</dbReference>
<dbReference type="SUPFAM" id="SSF54991">
    <property type="entry name" value="Anticodon-binding domain of PheRS"/>
    <property type="match status" value="1"/>
</dbReference>
<keyword evidence="9 15" id="KW-0067">ATP-binding</keyword>
<keyword evidence="7 15" id="KW-0479">Metal-binding</keyword>
<evidence type="ECO:0000256" key="15">
    <source>
        <dbReference type="HAMAP-Rule" id="MF_00283"/>
    </source>
</evidence>
<dbReference type="GO" id="GO:0016740">
    <property type="term" value="F:transferase activity"/>
    <property type="evidence" value="ECO:0007669"/>
    <property type="project" value="UniProtKB-ARBA"/>
</dbReference>
<sequence>MINLQISYNWLKRYIDIDFSPEDLSEKLTMAGLEVEALEYLAQGLDDIIIAQISEIKEHPNADKLQICYVKTEAGGEEIPVVTGAPNVAKGLKVPFAGVGRTLPGGMKIEEVELRGELSQGMICSKDELGLQEERAAGIMVLDSDAPLGFSFKKYMKLDDYIYKLDLTPNYARCLGMLGVAREIKSLYAPEKKLIKPPISFTEDQSEAHISEQVEIDIEAPELCPRYTARLVKDVEIKESPEWIQRRLKAAGIRPINNVVDITNFVLMEYNQPLHSFDYNKINDGKIIVRRAEKGEKITTLDEEQRLLDDEMLVIADPKEAIAVAGVMGGFESEVTSQTTDVLIESAYFNPVSVRKTAKKLAMHSDASHRFERGVDIEKAVEANNRACQLLEKCAGGRVVPGVIDEYPRQYEAAVIELDCERVNELLGVDLQESKIIEILKRLQFSVEKKEAELLVTVPSFRTDVSRGADLVEEIARVYGYNEIESSRPVSKQRGQRTAKQNFEKRVKELLNSGGLDEVITYSLQAKKSYQDLNLTEVEGFNQFVEIKNPLSAAFGILRTTLLPGLIDVLASNARRQGAEMAVFETGTVFRNVGANKRPIELNKLGGGLFGAENNLWQQDAPNFYQLKGVLEMLFEHLQLSDFHLEFAEARPYLHPGRKAELIIEGQKLGFIGEIHPQLAEKNDLPQGAAIFEMDLDKLFALSKAKSYHYQQITKYPVLDRDLAVVIKEEIAVGEILQAIKNAAGEMLKEIKLFDIYQGDQIKSGYKSAAFELKFQAEDRTLRDEEVNERFNKIVDHLSEQYSAEIRGN</sequence>
<evidence type="ECO:0000259" key="19">
    <source>
        <dbReference type="PROSITE" id="PS51483"/>
    </source>
</evidence>
<keyword evidence="8 15" id="KW-0547">Nucleotide-binding</keyword>
<comment type="caution">
    <text evidence="20">The sequence shown here is derived from an EMBL/GenBank/DDBJ whole genome shotgun (WGS) entry which is preliminary data.</text>
</comment>
<dbReference type="SMART" id="SM00896">
    <property type="entry name" value="FDX-ACB"/>
    <property type="match status" value="1"/>
</dbReference>
<dbReference type="GO" id="GO:0000287">
    <property type="term" value="F:magnesium ion binding"/>
    <property type="evidence" value="ECO:0007669"/>
    <property type="project" value="UniProtKB-UniRule"/>
</dbReference>
<dbReference type="GO" id="GO:0140096">
    <property type="term" value="F:catalytic activity, acting on a protein"/>
    <property type="evidence" value="ECO:0007669"/>
    <property type="project" value="UniProtKB-ARBA"/>
</dbReference>
<evidence type="ECO:0000313" key="21">
    <source>
        <dbReference type="Proteomes" id="UP001199296"/>
    </source>
</evidence>
<dbReference type="InterPro" id="IPR041616">
    <property type="entry name" value="PheRS_beta_core"/>
</dbReference>
<evidence type="ECO:0000259" key="18">
    <source>
        <dbReference type="PROSITE" id="PS51447"/>
    </source>
</evidence>
<evidence type="ECO:0000256" key="1">
    <source>
        <dbReference type="ARBA" id="ARBA00004496"/>
    </source>
</evidence>
<dbReference type="FunFam" id="3.30.56.10:FF:000002">
    <property type="entry name" value="Phenylalanine--tRNA ligase beta subunit"/>
    <property type="match status" value="1"/>
</dbReference>
<dbReference type="InterPro" id="IPR020825">
    <property type="entry name" value="Phe-tRNA_synthase-like_B3/B4"/>
</dbReference>
<dbReference type="SMART" id="SM00874">
    <property type="entry name" value="B5"/>
    <property type="match status" value="1"/>
</dbReference>
<evidence type="ECO:0000256" key="8">
    <source>
        <dbReference type="ARBA" id="ARBA00022741"/>
    </source>
</evidence>
<dbReference type="FunFam" id="2.40.50.140:FF:000045">
    <property type="entry name" value="Phenylalanine--tRNA ligase beta subunit"/>
    <property type="match status" value="1"/>
</dbReference>
<feature type="domain" description="TRNA-binding" evidence="17">
    <location>
        <begin position="42"/>
        <end position="153"/>
    </location>
</feature>
<keyword evidence="10 15" id="KW-0460">Magnesium</keyword>
<dbReference type="GO" id="GO:0005524">
    <property type="term" value="F:ATP binding"/>
    <property type="evidence" value="ECO:0007669"/>
    <property type="project" value="UniProtKB-UniRule"/>
</dbReference>
<evidence type="ECO:0000256" key="12">
    <source>
        <dbReference type="ARBA" id="ARBA00022917"/>
    </source>
</evidence>
<dbReference type="PROSITE" id="PS51483">
    <property type="entry name" value="B5"/>
    <property type="match status" value="1"/>
</dbReference>
<feature type="binding site" evidence="15">
    <location>
        <position position="464"/>
    </location>
    <ligand>
        <name>Mg(2+)</name>
        <dbReference type="ChEBI" id="CHEBI:18420"/>
        <note>shared with alpha subunit</note>
    </ligand>
</feature>
<evidence type="ECO:0000256" key="3">
    <source>
        <dbReference type="ARBA" id="ARBA00011209"/>
    </source>
</evidence>
<dbReference type="PROSITE" id="PS50886">
    <property type="entry name" value="TRBD"/>
    <property type="match status" value="1"/>
</dbReference>
<dbReference type="Gene3D" id="3.30.70.380">
    <property type="entry name" value="Ferrodoxin-fold anticodon-binding domain"/>
    <property type="match status" value="1"/>
</dbReference>
<dbReference type="InterPro" id="IPR033714">
    <property type="entry name" value="tRNA_bind_bactPheRS"/>
</dbReference>
<dbReference type="AlphaFoldDB" id="A0AAW4WV25"/>
<evidence type="ECO:0000313" key="20">
    <source>
        <dbReference type="EMBL" id="MCC3144861.1"/>
    </source>
</evidence>
<evidence type="ECO:0000256" key="4">
    <source>
        <dbReference type="ARBA" id="ARBA00022490"/>
    </source>
</evidence>
<dbReference type="Pfam" id="PF03484">
    <property type="entry name" value="B5"/>
    <property type="match status" value="1"/>
</dbReference>
<keyword evidence="11 16" id="KW-0694">RNA-binding</keyword>
<dbReference type="Pfam" id="PF17759">
    <property type="entry name" value="tRNA_synthFbeta"/>
    <property type="match status" value="1"/>
</dbReference>
<evidence type="ECO:0000256" key="16">
    <source>
        <dbReference type="PROSITE-ProRule" id="PRU00209"/>
    </source>
</evidence>
<comment type="subcellular location">
    <subcellularLocation>
        <location evidence="1 15">Cytoplasm</location>
    </subcellularLocation>
</comment>
<comment type="catalytic activity">
    <reaction evidence="14 15">
        <text>tRNA(Phe) + L-phenylalanine + ATP = L-phenylalanyl-tRNA(Phe) + AMP + diphosphate + H(+)</text>
        <dbReference type="Rhea" id="RHEA:19413"/>
        <dbReference type="Rhea" id="RHEA-COMP:9668"/>
        <dbReference type="Rhea" id="RHEA-COMP:9699"/>
        <dbReference type="ChEBI" id="CHEBI:15378"/>
        <dbReference type="ChEBI" id="CHEBI:30616"/>
        <dbReference type="ChEBI" id="CHEBI:33019"/>
        <dbReference type="ChEBI" id="CHEBI:58095"/>
        <dbReference type="ChEBI" id="CHEBI:78442"/>
        <dbReference type="ChEBI" id="CHEBI:78531"/>
        <dbReference type="ChEBI" id="CHEBI:456215"/>
        <dbReference type="EC" id="6.1.1.20"/>
    </reaction>
</comment>
<gene>
    <name evidence="15 20" type="primary">pheT</name>
    <name evidence="20" type="ORF">LJ207_05955</name>
</gene>
<feature type="domain" description="FDX-ACB" evidence="18">
    <location>
        <begin position="714"/>
        <end position="807"/>
    </location>
</feature>
<dbReference type="GO" id="GO:0000049">
    <property type="term" value="F:tRNA binding"/>
    <property type="evidence" value="ECO:0007669"/>
    <property type="project" value="UniProtKB-UniRule"/>
</dbReference>
<comment type="similarity">
    <text evidence="2 15">Belongs to the phenylalanyl-tRNA synthetase beta subunit family. Type 1 subfamily.</text>
</comment>
<dbReference type="Gene3D" id="3.50.40.10">
    <property type="entry name" value="Phenylalanyl-trna Synthetase, Chain B, domain 3"/>
    <property type="match status" value="1"/>
</dbReference>
<keyword evidence="6 15" id="KW-0436">Ligase</keyword>
<dbReference type="GO" id="GO:0006432">
    <property type="term" value="P:phenylalanyl-tRNA aminoacylation"/>
    <property type="evidence" value="ECO:0007669"/>
    <property type="project" value="UniProtKB-UniRule"/>
</dbReference>
<dbReference type="HAMAP" id="MF_00283">
    <property type="entry name" value="Phe_tRNA_synth_beta1"/>
    <property type="match status" value="1"/>
</dbReference>
<keyword evidence="13 15" id="KW-0030">Aminoacyl-tRNA synthetase</keyword>
<feature type="binding site" evidence="15">
    <location>
        <position position="474"/>
    </location>
    <ligand>
        <name>Mg(2+)</name>
        <dbReference type="ChEBI" id="CHEBI:18420"/>
        <note>shared with alpha subunit</note>
    </ligand>
</feature>
<reference evidence="20 21" key="1">
    <citation type="submission" date="2021-10" db="EMBL/GenBank/DDBJ databases">
        <authorList>
            <person name="Grouzdev D.S."/>
            <person name="Pantiukh K.S."/>
            <person name="Krutkina M.S."/>
        </authorList>
    </citation>
    <scope>NUCLEOTIDE SEQUENCE [LARGE SCALE GENOMIC DNA]</scope>
    <source>
        <strain evidence="20 21">Z-7514</strain>
    </source>
</reference>
<dbReference type="FunFam" id="3.30.70.380:FF:000001">
    <property type="entry name" value="Phenylalanine--tRNA ligase beta subunit"/>
    <property type="match status" value="1"/>
</dbReference>
<evidence type="ECO:0000256" key="10">
    <source>
        <dbReference type="ARBA" id="ARBA00022842"/>
    </source>
</evidence>
<dbReference type="SUPFAM" id="SSF50249">
    <property type="entry name" value="Nucleic acid-binding proteins"/>
    <property type="match status" value="1"/>
</dbReference>
<evidence type="ECO:0000256" key="11">
    <source>
        <dbReference type="ARBA" id="ARBA00022884"/>
    </source>
</evidence>
<dbReference type="EMBL" id="JAJFAT010000006">
    <property type="protein sequence ID" value="MCC3144861.1"/>
    <property type="molecule type" value="Genomic_DNA"/>
</dbReference>
<dbReference type="InterPro" id="IPR005147">
    <property type="entry name" value="tRNA_synthase_B5-dom"/>
</dbReference>